<feature type="region of interest" description="Disordered" evidence="1">
    <location>
        <begin position="473"/>
        <end position="512"/>
    </location>
</feature>
<dbReference type="EMBL" id="BQNB010011359">
    <property type="protein sequence ID" value="GJS89553.1"/>
    <property type="molecule type" value="Genomic_DNA"/>
</dbReference>
<gene>
    <name evidence="2" type="ORF">Tco_0772189</name>
</gene>
<evidence type="ECO:0000256" key="1">
    <source>
        <dbReference type="SAM" id="MobiDB-lite"/>
    </source>
</evidence>
<accession>A0ABQ4ZKY7</accession>
<protein>
    <submittedName>
        <fullName evidence="2">Uncharacterized protein</fullName>
    </submittedName>
</protein>
<organism evidence="2 3">
    <name type="scientific">Tanacetum coccineum</name>
    <dbReference type="NCBI Taxonomy" id="301880"/>
    <lineage>
        <taxon>Eukaryota</taxon>
        <taxon>Viridiplantae</taxon>
        <taxon>Streptophyta</taxon>
        <taxon>Embryophyta</taxon>
        <taxon>Tracheophyta</taxon>
        <taxon>Spermatophyta</taxon>
        <taxon>Magnoliopsida</taxon>
        <taxon>eudicotyledons</taxon>
        <taxon>Gunneridae</taxon>
        <taxon>Pentapetalae</taxon>
        <taxon>asterids</taxon>
        <taxon>campanulids</taxon>
        <taxon>Asterales</taxon>
        <taxon>Asteraceae</taxon>
        <taxon>Asteroideae</taxon>
        <taxon>Anthemideae</taxon>
        <taxon>Anthemidinae</taxon>
        <taxon>Tanacetum</taxon>
    </lineage>
</organism>
<reference evidence="2" key="2">
    <citation type="submission" date="2022-01" db="EMBL/GenBank/DDBJ databases">
        <authorList>
            <person name="Yamashiro T."/>
            <person name="Shiraishi A."/>
            <person name="Satake H."/>
            <person name="Nakayama K."/>
        </authorList>
    </citation>
    <scope>NUCLEOTIDE SEQUENCE</scope>
</reference>
<proteinExistence type="predicted"/>
<feature type="compositionally biased region" description="Polar residues" evidence="1">
    <location>
        <begin position="497"/>
        <end position="512"/>
    </location>
</feature>
<name>A0ABQ4ZKY7_9ASTR</name>
<evidence type="ECO:0000313" key="2">
    <source>
        <dbReference type="EMBL" id="GJS89553.1"/>
    </source>
</evidence>
<dbReference type="Proteomes" id="UP001151760">
    <property type="component" value="Unassembled WGS sequence"/>
</dbReference>
<keyword evidence="3" id="KW-1185">Reference proteome</keyword>
<evidence type="ECO:0000313" key="3">
    <source>
        <dbReference type="Proteomes" id="UP001151760"/>
    </source>
</evidence>
<feature type="region of interest" description="Disordered" evidence="1">
    <location>
        <begin position="131"/>
        <end position="153"/>
    </location>
</feature>
<reference evidence="2" key="1">
    <citation type="journal article" date="2022" name="Int. J. Mol. Sci.">
        <title>Draft Genome of Tanacetum Coccineum: Genomic Comparison of Closely Related Tanacetum-Family Plants.</title>
        <authorList>
            <person name="Yamashiro T."/>
            <person name="Shiraishi A."/>
            <person name="Nakayama K."/>
            <person name="Satake H."/>
        </authorList>
    </citation>
    <scope>NUCLEOTIDE SEQUENCE</scope>
</reference>
<comment type="caution">
    <text evidence="2">The sequence shown here is derived from an EMBL/GenBank/DDBJ whole genome shotgun (WGS) entry which is preliminary data.</text>
</comment>
<sequence>MAAPGPSNQLARRAIDELMEFTGETQIVLQRRFAFGIRIGIAANWICSEIMEYKWALFYCLPNISLEQGLKLIHTDNDVHSFFADTERSGKIHLYITHKKWDLGRYYLRNTVWVEEDVALRCSSSSPFSTRIKRKGGKTTKEDLRKKAKEKKKMVDDKPVGRKSVQTSRKGKEIMYEFPGPSPTKENQQQRFRDQLRRTNELPGNYCVFEVNYDGVFNEYPLRCSLEEGLTILEGDGDMNKLYDIAEEKLDTCSMSPYELVEWEQQEVGSPYLRIPPLKLRRKGIEFPCKNLFRDFLHCDNVANKLVLDDNWQYEGLAVEDVGGSSKHCDLVHENVVYNGHSLPNMDKERFSNNVVLDDVVTDNLAYTLSLVLKKKCRNKVNVTRKTRCLNNSKSMRLRKGCGKRVAIGGHGRGLGRLIGLNVDAVDDDPQCIPDAGDTYLLYNLSCVLAHTSRTADRHQYLPPVVTLIMPDSHRKGTLQAETDIQEKEQKESQSQTNPSTEWKGQSQKSSK</sequence>